<evidence type="ECO:0000256" key="4">
    <source>
        <dbReference type="SAM" id="MobiDB-lite"/>
    </source>
</evidence>
<comment type="caution">
    <text evidence="6">The sequence shown here is derived from an EMBL/GenBank/DDBJ whole genome shotgun (WGS) entry which is preliminary data.</text>
</comment>
<keyword evidence="7" id="KW-1185">Reference proteome</keyword>
<dbReference type="InterPro" id="IPR003653">
    <property type="entry name" value="Peptidase_C48_C"/>
</dbReference>
<proteinExistence type="inferred from homology"/>
<evidence type="ECO:0000256" key="1">
    <source>
        <dbReference type="ARBA" id="ARBA00005234"/>
    </source>
</evidence>
<keyword evidence="3" id="KW-0378">Hydrolase</keyword>
<accession>A0AA88LC79</accession>
<evidence type="ECO:0000313" key="6">
    <source>
        <dbReference type="EMBL" id="KAK2726043.1"/>
    </source>
</evidence>
<organism evidence="6 7">
    <name type="scientific">Artemia franciscana</name>
    <name type="common">Brine shrimp</name>
    <name type="synonym">Artemia sanfranciscana</name>
    <dbReference type="NCBI Taxonomy" id="6661"/>
    <lineage>
        <taxon>Eukaryota</taxon>
        <taxon>Metazoa</taxon>
        <taxon>Ecdysozoa</taxon>
        <taxon>Arthropoda</taxon>
        <taxon>Crustacea</taxon>
        <taxon>Branchiopoda</taxon>
        <taxon>Anostraca</taxon>
        <taxon>Artemiidae</taxon>
        <taxon>Artemia</taxon>
    </lineage>
</organism>
<dbReference type="Proteomes" id="UP001187531">
    <property type="component" value="Unassembled WGS sequence"/>
</dbReference>
<sequence length="1074" mass="123104">MVSTICKSTEEGGQQGDEINEDGFQTHFEANVLEKIDIEGNFENDKLGMKFKECMEIKECKDMEKVDLQESMLEYFELEEEEFEVNDVYNENDDKMTPQRRSNVNKTVYTANEVCKNKDLDSYEAHIYSTQSEKNKTALNKSFLNVSFLSKKEEDFQKDRPSVIQVNHGASLRNPVDPHLNETKKYSSLSKKVQNFQKDRPSVIQETRGASLCNPVDLHVYETKESALKSTEAAIILKTAHETAMSRFKLCKNTVSSYPAAGSIFLVYSDSIERIQDYKADGYRYSTTSGGHSVTVPSVHPNFRKRVNQRMIEGKTVDLKRYIFRYEPCVFNCPLEHCLYTVIHYVDTCDRKLISDPQGNHKKKEGCFSYDTKYNIGYYWVSALTFRHPDFDHKGTTPIIPIAILLHTNRSADSQEELFMVLVKKAPSINSPRNAFVSDREKGIEVARNKIFPLIQPAHCWLYYRINAKHALQKTGAPKEDIKVVQDDILQLLRSKNIDEYNQIRTEMLVKWSIPALNYFQVNLESDMLKYDCAFIVSQIPDFNPFSGITSNTAESFNAVMKRVIQQQRDVPMDICILGLLCLDDEHYTHVSRGYKGIGDYRLLEKAHKEYIVHIKKEGDPVESRKEMFLRMVQEVNGSDFFCEKNTTKEDHQPSGIVDIAEALWRKGHVTFCNENQVYLVSNVTRKKVNVVTPRTETITVRGNKIVTKGTKRKSLVEVYDCSCDFGISASPCKLAVLRSRGHDLVTKKSNIQLKTQERQTGETQKMARRRNIRFEATPSTIPTSICHGYAFTGPIYDLYDEAKEVIKLLKMLFEQWLNLPILLSTIDIYSTFNLTNIDALKSYPETPRERFSDVSHDCSVLFVPLCVNMRDISDRERKNHFILGICDFSRRTFYLLDSLKPSNRTQGRQVLSNLKFLMDGVDKRYTELELGSCGFAPQVDSSSCGLFVVKYAQDYANGITYMGSALPVDLPSPSKYKRSKGRYTLSNQKVIGFYNDDAEMANMKTMELMNKYRNELALQVLESLLIKSGMAGCYNCREQIPEIMQLICKNCKAVACSECEAKSSRNFCQLCFV</sequence>
<evidence type="ECO:0000259" key="5">
    <source>
        <dbReference type="Pfam" id="PF02902"/>
    </source>
</evidence>
<dbReference type="EMBL" id="JAVRJZ010000002">
    <property type="protein sequence ID" value="KAK2726043.1"/>
    <property type="molecule type" value="Genomic_DNA"/>
</dbReference>
<keyword evidence="2" id="KW-0645">Protease</keyword>
<comment type="similarity">
    <text evidence="1">Belongs to the peptidase C48 family.</text>
</comment>
<dbReference type="AlphaFoldDB" id="A0AA88LC79"/>
<gene>
    <name evidence="6" type="ORF">QYM36_000487</name>
</gene>
<dbReference type="SUPFAM" id="SSF54001">
    <property type="entry name" value="Cysteine proteinases"/>
    <property type="match status" value="1"/>
</dbReference>
<feature type="region of interest" description="Disordered" evidence="4">
    <location>
        <begin position="1"/>
        <end position="20"/>
    </location>
</feature>
<feature type="domain" description="Ubiquitin-like protease family profile" evidence="5">
    <location>
        <begin position="849"/>
        <end position="960"/>
    </location>
</feature>
<protein>
    <recommendedName>
        <fullName evidence="5">Ubiquitin-like protease family profile domain-containing protein</fullName>
    </recommendedName>
</protein>
<evidence type="ECO:0000256" key="3">
    <source>
        <dbReference type="ARBA" id="ARBA00022801"/>
    </source>
</evidence>
<dbReference type="GO" id="GO:0006508">
    <property type="term" value="P:proteolysis"/>
    <property type="evidence" value="ECO:0007669"/>
    <property type="project" value="UniProtKB-KW"/>
</dbReference>
<evidence type="ECO:0000256" key="2">
    <source>
        <dbReference type="ARBA" id="ARBA00022670"/>
    </source>
</evidence>
<reference evidence="6" key="1">
    <citation type="submission" date="2023-07" db="EMBL/GenBank/DDBJ databases">
        <title>Chromosome-level genome assembly of Artemia franciscana.</title>
        <authorList>
            <person name="Jo E."/>
        </authorList>
    </citation>
    <scope>NUCLEOTIDE SEQUENCE</scope>
    <source>
        <tissue evidence="6">Whole body</tissue>
    </source>
</reference>
<name>A0AA88LC79_ARTSF</name>
<dbReference type="Pfam" id="PF02902">
    <property type="entry name" value="Peptidase_C48"/>
    <property type="match status" value="1"/>
</dbReference>
<dbReference type="InterPro" id="IPR038765">
    <property type="entry name" value="Papain-like_cys_pep_sf"/>
</dbReference>
<dbReference type="GO" id="GO:0008234">
    <property type="term" value="F:cysteine-type peptidase activity"/>
    <property type="evidence" value="ECO:0007669"/>
    <property type="project" value="InterPro"/>
</dbReference>
<dbReference type="Gene3D" id="3.40.395.10">
    <property type="entry name" value="Adenoviral Proteinase, Chain A"/>
    <property type="match status" value="1"/>
</dbReference>
<evidence type="ECO:0000313" key="7">
    <source>
        <dbReference type="Proteomes" id="UP001187531"/>
    </source>
</evidence>